<proteinExistence type="predicted"/>
<accession>A0A5P3XJN0</accession>
<dbReference type="Proteomes" id="UP000326961">
    <property type="component" value="Chromosome"/>
</dbReference>
<dbReference type="RefSeq" id="WP_150887410.1">
    <property type="nucleotide sequence ID" value="NZ_CP032452.1"/>
</dbReference>
<dbReference type="EMBL" id="CP032452">
    <property type="protein sequence ID" value="QEZ70578.1"/>
    <property type="molecule type" value="Genomic_DNA"/>
</dbReference>
<gene>
    <name evidence="1" type="ORF">D4A35_17340</name>
</gene>
<dbReference type="GO" id="GO:0016740">
    <property type="term" value="F:transferase activity"/>
    <property type="evidence" value="ECO:0007669"/>
    <property type="project" value="UniProtKB-KW"/>
</dbReference>
<reference evidence="1 2" key="1">
    <citation type="submission" date="2018-09" db="EMBL/GenBank/DDBJ databases">
        <title>A clostridial neurotoxin that targets Anopheles mosquitoes.</title>
        <authorList>
            <person name="Contreras E."/>
            <person name="Masuyer G."/>
            <person name="Qureshi N."/>
            <person name="Chawla S."/>
            <person name="Lim H.L."/>
            <person name="Chen J."/>
            <person name="Stenmark P."/>
            <person name="Gill S."/>
        </authorList>
    </citation>
    <scope>NUCLEOTIDE SEQUENCE [LARGE SCALE GENOMIC DNA]</scope>
    <source>
        <strain evidence="1 2">Cbm</strain>
    </source>
</reference>
<protein>
    <submittedName>
        <fullName evidence="1">Glycosyltransferase family 2 protein</fullName>
    </submittedName>
</protein>
<name>A0A5P3XJN0_PARBF</name>
<dbReference type="InterPro" id="IPR029044">
    <property type="entry name" value="Nucleotide-diphossugar_trans"/>
</dbReference>
<evidence type="ECO:0000313" key="1">
    <source>
        <dbReference type="EMBL" id="QEZ70578.1"/>
    </source>
</evidence>
<sequence>MKKKLIVTINFNTMDLSKNRLTKEWIDYRIDLFIKYTYFSLINQTYQDFLALIYYDINSQDLVLDALSKYPKLADNIIFRPMTSTIAFEQICEDDFVKESIFGYDYLYLVPFDSDNLMHPEYLQKIIDFETKPDTQCIINRNVYIYDISTNTMLSFTTPDYHCGLYALIYDVNSYINGLRYKYADHGSVVHLTHEYLLHEYVMVLIHGTNILNSLSAYQGIPKTPEYLKSKALKDFNLI</sequence>
<keyword evidence="1" id="KW-0808">Transferase</keyword>
<dbReference type="AlphaFoldDB" id="A0A5P3XJN0"/>
<dbReference type="SUPFAM" id="SSF53448">
    <property type="entry name" value="Nucleotide-diphospho-sugar transferases"/>
    <property type="match status" value="1"/>
</dbReference>
<evidence type="ECO:0000313" key="2">
    <source>
        <dbReference type="Proteomes" id="UP000326961"/>
    </source>
</evidence>
<organism evidence="1 2">
    <name type="scientific">Paraclostridium bifermentans</name>
    <name type="common">Clostridium bifermentans</name>
    <dbReference type="NCBI Taxonomy" id="1490"/>
    <lineage>
        <taxon>Bacteria</taxon>
        <taxon>Bacillati</taxon>
        <taxon>Bacillota</taxon>
        <taxon>Clostridia</taxon>
        <taxon>Peptostreptococcales</taxon>
        <taxon>Peptostreptococcaceae</taxon>
        <taxon>Paraclostridium</taxon>
    </lineage>
</organism>
<dbReference type="CDD" id="cd00761">
    <property type="entry name" value="Glyco_tranf_GTA_type"/>
    <property type="match status" value="1"/>
</dbReference>